<dbReference type="InterPro" id="IPR015300">
    <property type="entry name" value="DNA-bd_pseudobarrel_sf"/>
</dbReference>
<evidence type="ECO:0000256" key="5">
    <source>
        <dbReference type="ARBA" id="ARBA00023242"/>
    </source>
</evidence>
<dbReference type="Gene3D" id="3.40.50.1010">
    <property type="entry name" value="5'-nuclease"/>
    <property type="match status" value="1"/>
</dbReference>
<evidence type="ECO:0000256" key="1">
    <source>
        <dbReference type="ARBA" id="ARBA00004123"/>
    </source>
</evidence>
<dbReference type="GO" id="GO:0005634">
    <property type="term" value="C:nucleus"/>
    <property type="evidence" value="ECO:0007669"/>
    <property type="project" value="UniProtKB-SubCell"/>
</dbReference>
<dbReference type="Gramene" id="RZC73788">
    <property type="protein sequence ID" value="RZC73788"/>
    <property type="gene ID" value="C5167_049268"/>
</dbReference>
<organism evidence="7 8">
    <name type="scientific">Papaver somniferum</name>
    <name type="common">Opium poppy</name>
    <dbReference type="NCBI Taxonomy" id="3469"/>
    <lineage>
        <taxon>Eukaryota</taxon>
        <taxon>Viridiplantae</taxon>
        <taxon>Streptophyta</taxon>
        <taxon>Embryophyta</taxon>
        <taxon>Tracheophyta</taxon>
        <taxon>Spermatophyta</taxon>
        <taxon>Magnoliopsida</taxon>
        <taxon>Ranunculales</taxon>
        <taxon>Papaveraceae</taxon>
        <taxon>Papaveroideae</taxon>
        <taxon>Papaver</taxon>
    </lineage>
</organism>
<dbReference type="SUPFAM" id="SSF101936">
    <property type="entry name" value="DNA-binding pseudobarrel domain"/>
    <property type="match status" value="1"/>
</dbReference>
<dbReference type="GO" id="GO:0009725">
    <property type="term" value="P:response to hormone"/>
    <property type="evidence" value="ECO:0007669"/>
    <property type="project" value="InterPro"/>
</dbReference>
<reference evidence="7 8" key="1">
    <citation type="journal article" date="2018" name="Science">
        <title>The opium poppy genome and morphinan production.</title>
        <authorList>
            <person name="Guo L."/>
            <person name="Winzer T."/>
            <person name="Yang X."/>
            <person name="Li Y."/>
            <person name="Ning Z."/>
            <person name="He Z."/>
            <person name="Teodor R."/>
            <person name="Lu Y."/>
            <person name="Bowser T.A."/>
            <person name="Graham I.A."/>
            <person name="Ye K."/>
        </authorList>
    </citation>
    <scope>NUCLEOTIDE SEQUENCE [LARGE SCALE GENOMIC DNA]</scope>
    <source>
        <strain evidence="8">cv. HN1</strain>
        <tissue evidence="7">Leaves</tissue>
    </source>
</reference>
<dbReference type="Pfam" id="PF23293">
    <property type="entry name" value="zf_ULT1"/>
    <property type="match status" value="1"/>
</dbReference>
<dbReference type="STRING" id="3469.A0A4Y7KNW5"/>
<evidence type="ECO:0000313" key="7">
    <source>
        <dbReference type="EMBL" id="RZC73788.1"/>
    </source>
</evidence>
<accession>A0A4Y7KNW5</accession>
<dbReference type="PANTHER" id="PTHR31384:SF79">
    <property type="entry name" value="AUXIN RESPONSE FACTOR 2"/>
    <property type="match status" value="1"/>
</dbReference>
<keyword evidence="4" id="KW-0804">Transcription</keyword>
<dbReference type="GO" id="GO:0006355">
    <property type="term" value="P:regulation of DNA-templated transcription"/>
    <property type="evidence" value="ECO:0007669"/>
    <property type="project" value="InterPro"/>
</dbReference>
<dbReference type="PANTHER" id="PTHR31384">
    <property type="entry name" value="AUXIN RESPONSE FACTOR 4-RELATED"/>
    <property type="match status" value="1"/>
</dbReference>
<keyword evidence="2" id="KW-0805">Transcription regulation</keyword>
<feature type="domain" description="ULTRAPETALA1/2 zinc finger" evidence="6">
    <location>
        <begin position="90"/>
        <end position="130"/>
    </location>
</feature>
<evidence type="ECO:0000259" key="6">
    <source>
        <dbReference type="Pfam" id="PF23293"/>
    </source>
</evidence>
<dbReference type="AlphaFoldDB" id="A0A4Y7KNW5"/>
<evidence type="ECO:0000256" key="3">
    <source>
        <dbReference type="ARBA" id="ARBA00023125"/>
    </source>
</evidence>
<protein>
    <recommendedName>
        <fullName evidence="6">ULTRAPETALA1/2 zinc finger domain-containing protein</fullName>
    </recommendedName>
</protein>
<keyword evidence="8" id="KW-1185">Reference proteome</keyword>
<proteinExistence type="predicted"/>
<dbReference type="GO" id="GO:0003677">
    <property type="term" value="F:DNA binding"/>
    <property type="evidence" value="ECO:0007669"/>
    <property type="project" value="UniProtKB-KW"/>
</dbReference>
<comment type="subcellular location">
    <subcellularLocation>
        <location evidence="1">Nucleus</location>
    </subcellularLocation>
</comment>
<evidence type="ECO:0000256" key="2">
    <source>
        <dbReference type="ARBA" id="ARBA00023015"/>
    </source>
</evidence>
<keyword evidence="5" id="KW-0539">Nucleus</keyword>
<evidence type="ECO:0000313" key="8">
    <source>
        <dbReference type="Proteomes" id="UP000316621"/>
    </source>
</evidence>
<gene>
    <name evidence="7" type="ORF">C5167_049268</name>
</gene>
<dbReference type="EMBL" id="CM010722">
    <property type="protein sequence ID" value="RZC73788.1"/>
    <property type="molecule type" value="Genomic_DNA"/>
</dbReference>
<dbReference type="Proteomes" id="UP000316621">
    <property type="component" value="Chromosome 8"/>
</dbReference>
<keyword evidence="3" id="KW-0238">DNA-binding</keyword>
<dbReference type="Gene3D" id="2.40.330.10">
    <property type="entry name" value="DNA-binding pseudobarrel domain"/>
    <property type="match status" value="1"/>
</dbReference>
<dbReference type="InterPro" id="IPR044835">
    <property type="entry name" value="ARF_plant"/>
</dbReference>
<evidence type="ECO:0000256" key="4">
    <source>
        <dbReference type="ARBA" id="ARBA00023163"/>
    </source>
</evidence>
<name>A0A4Y7KNW5_PAPSO</name>
<dbReference type="InterPro" id="IPR057012">
    <property type="entry name" value="ULT1/2_Znf"/>
</dbReference>
<sequence>MGKGKISPKFAVMKRLISSKMIKKTKEDILNPRKKDLQKENLPRNVPQVSSALFFKHSSALGPPDRVLVDTNFVNFSIQNKLDLEKAMTDCFLSCEDDEERAIRRVYIGCFHSQTCSGCTPVFASGVICGGFQTAIFGLALISQRMLNLKSSEKLQKEEARDTSSLSSRRKFLNTTERVGYGDIGRQPPTQELIAKDFHGTEWRFRHIYRVTEEALYTELRHACSGPLVALPREGQILCAGTASGLVIILMNKSVITENLMKNAW</sequence>